<dbReference type="RefSeq" id="WP_133700229.1">
    <property type="nucleotide sequence ID" value="NZ_SNXS01000002.1"/>
</dbReference>
<name>A0A4R6QQ16_9BURK</name>
<dbReference type="Pfam" id="PF00440">
    <property type="entry name" value="TetR_N"/>
    <property type="match status" value="1"/>
</dbReference>
<keyword evidence="1 2" id="KW-0238">DNA-binding</keyword>
<feature type="DNA-binding region" description="H-T-H motif" evidence="2">
    <location>
        <begin position="41"/>
        <end position="60"/>
    </location>
</feature>
<protein>
    <submittedName>
        <fullName evidence="4">TetR family transcriptional regulator</fullName>
    </submittedName>
</protein>
<dbReference type="AlphaFoldDB" id="A0A4R6QQ16"/>
<comment type="caution">
    <text evidence="4">The sequence shown here is derived from an EMBL/GenBank/DDBJ whole genome shotgun (WGS) entry which is preliminary data.</text>
</comment>
<dbReference type="PRINTS" id="PR00455">
    <property type="entry name" value="HTHTETR"/>
</dbReference>
<proteinExistence type="predicted"/>
<dbReference type="OrthoDB" id="9816320at2"/>
<organism evidence="4 5">
    <name type="scientific">Roseateles toxinivorans</name>
    <dbReference type="NCBI Taxonomy" id="270368"/>
    <lineage>
        <taxon>Bacteria</taxon>
        <taxon>Pseudomonadati</taxon>
        <taxon>Pseudomonadota</taxon>
        <taxon>Betaproteobacteria</taxon>
        <taxon>Burkholderiales</taxon>
        <taxon>Sphaerotilaceae</taxon>
        <taxon>Roseateles</taxon>
    </lineage>
</organism>
<dbReference type="GO" id="GO:0003700">
    <property type="term" value="F:DNA-binding transcription factor activity"/>
    <property type="evidence" value="ECO:0007669"/>
    <property type="project" value="TreeGrafter"/>
</dbReference>
<dbReference type="InterPro" id="IPR050109">
    <property type="entry name" value="HTH-type_TetR-like_transc_reg"/>
</dbReference>
<reference evidence="4 5" key="1">
    <citation type="submission" date="2019-03" db="EMBL/GenBank/DDBJ databases">
        <title>Genomic Encyclopedia of Type Strains, Phase IV (KMG-IV): sequencing the most valuable type-strain genomes for metagenomic binning, comparative biology and taxonomic classification.</title>
        <authorList>
            <person name="Goeker M."/>
        </authorList>
    </citation>
    <scope>NUCLEOTIDE SEQUENCE [LARGE SCALE GENOMIC DNA]</scope>
    <source>
        <strain evidence="4 5">DSM 16998</strain>
    </source>
</reference>
<dbReference type="Proteomes" id="UP000295361">
    <property type="component" value="Unassembled WGS sequence"/>
</dbReference>
<evidence type="ECO:0000313" key="5">
    <source>
        <dbReference type="Proteomes" id="UP000295361"/>
    </source>
</evidence>
<dbReference type="EMBL" id="SNXS01000002">
    <property type="protein sequence ID" value="TDP72787.1"/>
    <property type="molecule type" value="Genomic_DNA"/>
</dbReference>
<sequence>MTKTPPAEPIAARKRLSTAEREQQIVQGAIRFFSDRGLDGQLRDLAKNIGVTHALLYHYFPTKQALIDRVYVELFEGLWKPEWEQILDDPALDAHTKFTRFYCDYAKAIFRRDFVRILVFSGLSDRYIPDRFFVLLRERLFPRLIRETRRHCGVVSRAKPSARELELLMGLHGGIFYIGLRRWVYEQAVHGAEASEHDETYICDRVQGYLLSVKDVLYAEKPAAKAAKTSRTRSA</sequence>
<accession>A0A4R6QQ16</accession>
<dbReference type="SUPFAM" id="SSF46689">
    <property type="entry name" value="Homeodomain-like"/>
    <property type="match status" value="1"/>
</dbReference>
<dbReference type="PANTHER" id="PTHR30055:SF181">
    <property type="entry name" value="BLR6905 PROTEIN"/>
    <property type="match status" value="1"/>
</dbReference>
<evidence type="ECO:0000313" key="4">
    <source>
        <dbReference type="EMBL" id="TDP72787.1"/>
    </source>
</evidence>
<dbReference type="GO" id="GO:0000976">
    <property type="term" value="F:transcription cis-regulatory region binding"/>
    <property type="evidence" value="ECO:0007669"/>
    <property type="project" value="TreeGrafter"/>
</dbReference>
<feature type="domain" description="HTH tetR-type" evidence="3">
    <location>
        <begin position="19"/>
        <end position="78"/>
    </location>
</feature>
<dbReference type="PROSITE" id="PS50977">
    <property type="entry name" value="HTH_TETR_2"/>
    <property type="match status" value="1"/>
</dbReference>
<dbReference type="InterPro" id="IPR001647">
    <property type="entry name" value="HTH_TetR"/>
</dbReference>
<evidence type="ECO:0000256" key="2">
    <source>
        <dbReference type="PROSITE-ProRule" id="PRU00335"/>
    </source>
</evidence>
<evidence type="ECO:0000259" key="3">
    <source>
        <dbReference type="PROSITE" id="PS50977"/>
    </source>
</evidence>
<dbReference type="InParanoid" id="A0A4R6QQ16"/>
<evidence type="ECO:0000256" key="1">
    <source>
        <dbReference type="ARBA" id="ARBA00023125"/>
    </source>
</evidence>
<dbReference type="PANTHER" id="PTHR30055">
    <property type="entry name" value="HTH-TYPE TRANSCRIPTIONAL REGULATOR RUTR"/>
    <property type="match status" value="1"/>
</dbReference>
<dbReference type="Gene3D" id="1.10.357.10">
    <property type="entry name" value="Tetracycline Repressor, domain 2"/>
    <property type="match status" value="1"/>
</dbReference>
<gene>
    <name evidence="4" type="ORF">DES47_102532</name>
</gene>
<keyword evidence="5" id="KW-1185">Reference proteome</keyword>
<dbReference type="InterPro" id="IPR009057">
    <property type="entry name" value="Homeodomain-like_sf"/>
</dbReference>